<dbReference type="InterPro" id="IPR006162">
    <property type="entry name" value="Ppantetheine_attach_site"/>
</dbReference>
<dbReference type="EMBL" id="AGBF01000001">
    <property type="protein sequence ID" value="EGX61814.1"/>
    <property type="molecule type" value="Genomic_DNA"/>
</dbReference>
<dbReference type="GO" id="GO:0017000">
    <property type="term" value="P:antibiotic biosynthetic process"/>
    <property type="evidence" value="ECO:0007669"/>
    <property type="project" value="UniProtKB-ARBA"/>
</dbReference>
<dbReference type="Gene3D" id="3.40.50.12780">
    <property type="entry name" value="N-terminal domain of ligase-like"/>
    <property type="match status" value="2"/>
</dbReference>
<dbReference type="CDD" id="cd05930">
    <property type="entry name" value="A_NRPS"/>
    <property type="match status" value="2"/>
</dbReference>
<dbReference type="Pfam" id="PF00975">
    <property type="entry name" value="Thioesterase"/>
    <property type="match status" value="1"/>
</dbReference>
<dbReference type="PANTHER" id="PTHR45527:SF1">
    <property type="entry name" value="FATTY ACID SYNTHASE"/>
    <property type="match status" value="1"/>
</dbReference>
<dbReference type="SUPFAM" id="SSF56801">
    <property type="entry name" value="Acetyl-CoA synthetase-like"/>
    <property type="match status" value="2"/>
</dbReference>
<dbReference type="InterPro" id="IPR025110">
    <property type="entry name" value="AMP-bd_C"/>
</dbReference>
<dbReference type="OrthoDB" id="2472181at2"/>
<dbReference type="GO" id="GO:0031177">
    <property type="term" value="F:phosphopantetheine binding"/>
    <property type="evidence" value="ECO:0007669"/>
    <property type="project" value="InterPro"/>
</dbReference>
<dbReference type="InterPro" id="IPR010071">
    <property type="entry name" value="AA_adenyl_dom"/>
</dbReference>
<dbReference type="InterPro" id="IPR001031">
    <property type="entry name" value="Thioesterase"/>
</dbReference>
<dbReference type="PROSITE" id="PS00012">
    <property type="entry name" value="PHOSPHOPANTETHEINE"/>
    <property type="match status" value="2"/>
</dbReference>
<dbReference type="PANTHER" id="PTHR45527">
    <property type="entry name" value="NONRIBOSOMAL PEPTIDE SYNTHETASE"/>
    <property type="match status" value="1"/>
</dbReference>
<dbReference type="InterPro" id="IPR045851">
    <property type="entry name" value="AMP-bd_C_sf"/>
</dbReference>
<dbReference type="Pfam" id="PF00668">
    <property type="entry name" value="Condensation"/>
    <property type="match status" value="2"/>
</dbReference>
<evidence type="ECO:0000256" key="2">
    <source>
        <dbReference type="ARBA" id="ARBA00022450"/>
    </source>
</evidence>
<dbReference type="GO" id="GO:0044550">
    <property type="term" value="P:secondary metabolite biosynthetic process"/>
    <property type="evidence" value="ECO:0007669"/>
    <property type="project" value="TreeGrafter"/>
</dbReference>
<dbReference type="InterPro" id="IPR000873">
    <property type="entry name" value="AMP-dep_synth/lig_dom"/>
</dbReference>
<dbReference type="PATRIC" id="fig|700597.3.peg.109"/>
<dbReference type="GO" id="GO:0003824">
    <property type="term" value="F:catalytic activity"/>
    <property type="evidence" value="ECO:0007669"/>
    <property type="project" value="InterPro"/>
</dbReference>
<accession>G2G3R8</accession>
<dbReference type="Gene3D" id="3.30.559.10">
    <property type="entry name" value="Chloramphenicol acetyltransferase-like domain"/>
    <property type="match status" value="2"/>
</dbReference>
<evidence type="ECO:0000313" key="6">
    <source>
        <dbReference type="EMBL" id="EGX61814.1"/>
    </source>
</evidence>
<dbReference type="SMART" id="SM00823">
    <property type="entry name" value="PKS_PP"/>
    <property type="match status" value="2"/>
</dbReference>
<keyword evidence="7" id="KW-1185">Reference proteome</keyword>
<reference evidence="6 7" key="1">
    <citation type="submission" date="2011-08" db="EMBL/GenBank/DDBJ databases">
        <authorList>
            <person name="Lin Y."/>
            <person name="Hao X."/>
            <person name="Johnstone L."/>
            <person name="Miller S.J."/>
            <person name="Wei G."/>
            <person name="Rensing C."/>
        </authorList>
    </citation>
    <scope>NUCLEOTIDE SEQUENCE [LARGE SCALE GENOMIC DNA]</scope>
    <source>
        <strain evidence="6 7">K42</strain>
    </source>
</reference>
<dbReference type="RefSeq" id="WP_007490531.1">
    <property type="nucleotide sequence ID" value="NZ_AGBF01000001.1"/>
</dbReference>
<dbReference type="InterPro" id="IPR029058">
    <property type="entry name" value="AB_hydrolase_fold"/>
</dbReference>
<dbReference type="Gene3D" id="3.30.559.30">
    <property type="entry name" value="Nonribosomal peptide synthetase, condensation domain"/>
    <property type="match status" value="2"/>
</dbReference>
<comment type="caution">
    <text evidence="6">The sequence shown here is derived from an EMBL/GenBank/DDBJ whole genome shotgun (WGS) entry which is preliminary data.</text>
</comment>
<dbReference type="GO" id="GO:0005737">
    <property type="term" value="C:cytoplasm"/>
    <property type="evidence" value="ECO:0007669"/>
    <property type="project" value="TreeGrafter"/>
</dbReference>
<dbReference type="SUPFAM" id="SSF53474">
    <property type="entry name" value="alpha/beta-Hydrolases"/>
    <property type="match status" value="1"/>
</dbReference>
<feature type="region of interest" description="Disordered" evidence="4">
    <location>
        <begin position="499"/>
        <end position="524"/>
    </location>
</feature>
<dbReference type="PROSITE" id="PS00455">
    <property type="entry name" value="AMP_BINDING"/>
    <property type="match status" value="1"/>
</dbReference>
<feature type="domain" description="Carrier" evidence="5">
    <location>
        <begin position="522"/>
        <end position="597"/>
    </location>
</feature>
<dbReference type="GO" id="GO:0008610">
    <property type="term" value="P:lipid biosynthetic process"/>
    <property type="evidence" value="ECO:0007669"/>
    <property type="project" value="UniProtKB-ARBA"/>
</dbReference>
<evidence type="ECO:0000313" key="7">
    <source>
        <dbReference type="Proteomes" id="UP000004217"/>
    </source>
</evidence>
<evidence type="ECO:0000256" key="1">
    <source>
        <dbReference type="ARBA" id="ARBA00001957"/>
    </source>
</evidence>
<dbReference type="Proteomes" id="UP000004217">
    <property type="component" value="Unassembled WGS sequence"/>
</dbReference>
<proteinExistence type="predicted"/>
<dbReference type="InterPro" id="IPR042099">
    <property type="entry name" value="ANL_N_sf"/>
</dbReference>
<dbReference type="InterPro" id="IPR020845">
    <property type="entry name" value="AMP-binding_CS"/>
</dbReference>
<dbReference type="GO" id="GO:0043041">
    <property type="term" value="P:amino acid activation for nonribosomal peptide biosynthetic process"/>
    <property type="evidence" value="ECO:0007669"/>
    <property type="project" value="TreeGrafter"/>
</dbReference>
<sequence length="2364" mass="251183">MTISATTVRQAPNLTAAFAQVCRLHPDRVAVRDRGTSVTYRQLARRTEEIVAGLSSLPAPPGRDRLVAVALEPGADAVAAILATLAIGCPYLPLDPAAPDGYLADVLTYARPHALIASSRQNDCLSNAVLDIDDLAARGRDRSTPQHGAAARAADPAYTVFTSGSTGRPKGVLLPHTALLHSTAARIDAYGTPGRVPLLHSPAVDVYTGTLFWTLLSGATLVIAPAGLRDVPATARLLHDEAITDLVYLSSLYPVLLDCLQPLGGPPAGLRRVMIGSERWGESVIDRHAALLPEVELYNEYGPTETAVWSSGACVWDGAGQRAPLTIGRPVSGTGYRLLDADAQPVGEPGQRGELYITGAQLAIGYLTQPELTAERFVTLDDGARAYRTGDLVELTEDGVGFVFAGRVDRQLKVQGQRIEPAHVESVLMSHPHVGLAHVTARRDPVAGSVLAAYLTPRADGPPPDTAVVGGFAAERLPSAMVPSAWVVLEELPRTAAGKIDERALPAPSAPAGTGSGRDGDGPADEIERALTAAAAELLGGRAPGVTCDLRQLGASSLVLIRLSARITAEFGVDVPVSALFAQPTIRQIAHQVRTAQPTGRPPLVAASHDPDGTPLSAQQRQIWFLGQLAPDSLAYNTQCSLHLHGPLDTAALEAALSLIVERHEILRSTFHDRPPGPVQTVHAPWRVRLETVDLTALPEPDREEALARYVTDTSQQIFDVGQLPLVRWTLYRLGAERWTLFQAEHHFVHDGWSAVRLLGEIRDAYAAFAAGRPPQLPDLPVQYRDFAAWQHAWTSTGDYACQRAYWQRTLQGAPEQGVTFAEDFPRPARQTFNGACVRADVPAATVDAIDALAAPYGATRFAAFLTAFTLLVRSHTGDSDLVIGSALANRREQHTEHLLGMFVNALPLRLQIREGDTIAAAAAHAMDVLLGAQDHQEFPLTEIIKDLGVRRDPARNPLFQVMFAFHDSPRPVFDAAGVRGQLHIDHNGSAKNDINVVCVPRPPGPGSTSGHDGVEVLWEYNRDLFTPQTAQHLLDCFVRILHTLTDPQAWQQPATALEALDPTQAAGILDLAAGPATASCPATLHEGVGARIEQCPQAAAVVQGGRTLTYTGLDHAATTLEAQLDALGVDPGGRVAVACGPGPEHVAALLAVLRRGAAYVCLDPAEPAERAAAILADAQPTAVICTPRTAPRVRDLAPGHPLVVAEEEPAPPAPAPPAPAPLRRPDVQASDTAYLVYTSGSTGRPKAVVATHAGAVTALTARTAFTGAEPAHTLVTLPLQFDVAASMIFWTLWTGGTLVFPDTRDDVRDPAAVRRLIDTHAITRVNFVASFYRHFLAALPDGWAPALATVAIGGERCTRELVEAHAAQLPGVVLDNEYGPTEATVWCAAARLHSPQQPTDGGRVTVGRPLAGYQLYVLDPDLRLVPIGARGELCVAGPAVAAGYLNQPELTAERFVTPHAGPLTGVRLYRTGDVGRLLPSGQFDLVGRVDDQVKIRGFRIELGEVQRCLAAHPAVTDACVISDHTADPAGRLIAYLAAPAATPGFAAEVRAWAAERLPTAMVPADVVALEALPLTAAGKVDRAALPAPQPPGLEDGETDGAEGDGLSGVQRTVLAVWSRILGREKLGLDEEWFALGGDSLMAIRATGCLRENGLPVTVADLLQAATPRALAARLEAAPTEDGGLERRPGGTVLPLAGAQAWFFAQCFAEPDHFNQARLFPLPDDAPIRPEDLRDVLDAVLARHDAFRTRFARRPDGTWSAVLLESTGPAVLEEHLVQPGATGPDPEILDRSHRGLDLVRGPLWRAVLFTDPAHGRRWLHLVAHHLITDAVSWEVLARDLNTACSRGTGALPVAPGISDDVVARPPEDEEAAYWEALAGSRTPRLCDGGGERVPYGKLDHHTGGLSGHATAYLLETAQREGASVPGLLLAALHYALAPLSRGDGLYVFVEGHGRHDVAAADQIVGWLTSIYPVHLVPGRLERGLVDTARAFTRQLEKVPRQGAGFAAARYLAPASPLGTLLAETVMPEVTFNYLGHTHSGGTSNRAPMAAGEGIGAGNVLPTAVHVNANITDGVLGVRFSVDPHLLPPGTAEQAAARMLGALEEAARVVPLAPALAGDVARPHFLVHPVDGRVDCYRPLAETLNTAGWDCYGLPANTGPHAATTIDALAAQYVERLRRVQPTGPYTLTGYSFGAAVAFAMARALEDAGERVDKLVLLDPPPPRPSTEGRVGVLAGHVAALLPDRSIEQIQAAIAAATDAHPETQYAILTDRLSLAESADAFAMQRLPVLLRHNRALATWQPHGTVEHLHLVQPNSTGGHHLDGWLDHGRTVARSVVPGDHRSMLRGDALPHLAAVYRDSARRPS</sequence>
<dbReference type="SUPFAM" id="SSF52777">
    <property type="entry name" value="CoA-dependent acyltransferases"/>
    <property type="match status" value="4"/>
</dbReference>
<evidence type="ECO:0000256" key="3">
    <source>
        <dbReference type="ARBA" id="ARBA00022553"/>
    </source>
</evidence>
<comment type="cofactor">
    <cofactor evidence="1">
        <name>pantetheine 4'-phosphate</name>
        <dbReference type="ChEBI" id="CHEBI:47942"/>
    </cofactor>
</comment>
<dbReference type="Pfam" id="PF13193">
    <property type="entry name" value="AMP-binding_C"/>
    <property type="match status" value="2"/>
</dbReference>
<dbReference type="PROSITE" id="PS50075">
    <property type="entry name" value="CARRIER"/>
    <property type="match status" value="2"/>
</dbReference>
<dbReference type="Gene3D" id="3.30.300.30">
    <property type="match status" value="2"/>
</dbReference>
<keyword evidence="3" id="KW-0597">Phosphoprotein</keyword>
<dbReference type="InterPro" id="IPR001242">
    <property type="entry name" value="Condensation_dom"/>
</dbReference>
<name>G2G3R8_9ACTN</name>
<dbReference type="NCBIfam" id="TIGR01733">
    <property type="entry name" value="AA-adenyl-dom"/>
    <property type="match status" value="1"/>
</dbReference>
<feature type="region of interest" description="Disordered" evidence="4">
    <location>
        <begin position="1584"/>
        <end position="1607"/>
    </location>
</feature>
<dbReference type="SUPFAM" id="SSF47336">
    <property type="entry name" value="ACP-like"/>
    <property type="match status" value="2"/>
</dbReference>
<organism evidence="6 7">
    <name type="scientific">Streptomyces zinciresistens K42</name>
    <dbReference type="NCBI Taxonomy" id="700597"/>
    <lineage>
        <taxon>Bacteria</taxon>
        <taxon>Bacillati</taxon>
        <taxon>Actinomycetota</taxon>
        <taxon>Actinomycetes</taxon>
        <taxon>Kitasatosporales</taxon>
        <taxon>Streptomycetaceae</taxon>
        <taxon>Streptomyces</taxon>
    </lineage>
</organism>
<dbReference type="Pfam" id="PF00550">
    <property type="entry name" value="PP-binding"/>
    <property type="match status" value="2"/>
</dbReference>
<dbReference type="InterPro" id="IPR009081">
    <property type="entry name" value="PP-bd_ACP"/>
</dbReference>
<evidence type="ECO:0000256" key="4">
    <source>
        <dbReference type="SAM" id="MobiDB-lite"/>
    </source>
</evidence>
<dbReference type="Gene3D" id="1.10.1200.10">
    <property type="entry name" value="ACP-like"/>
    <property type="match status" value="2"/>
</dbReference>
<feature type="domain" description="Carrier" evidence="5">
    <location>
        <begin position="1605"/>
        <end position="1679"/>
    </location>
</feature>
<evidence type="ECO:0000259" key="5">
    <source>
        <dbReference type="PROSITE" id="PS50075"/>
    </source>
</evidence>
<dbReference type="InterPro" id="IPR020806">
    <property type="entry name" value="PKS_PP-bd"/>
</dbReference>
<keyword evidence="2" id="KW-0596">Phosphopantetheine</keyword>
<dbReference type="Gene3D" id="3.40.50.1820">
    <property type="entry name" value="alpha/beta hydrolase"/>
    <property type="match status" value="1"/>
</dbReference>
<gene>
    <name evidence="6" type="ORF">SZN_00595</name>
</gene>
<dbReference type="Pfam" id="PF00501">
    <property type="entry name" value="AMP-binding"/>
    <property type="match status" value="2"/>
</dbReference>
<dbReference type="InterPro" id="IPR036736">
    <property type="entry name" value="ACP-like_sf"/>
</dbReference>
<dbReference type="InterPro" id="IPR023213">
    <property type="entry name" value="CAT-like_dom_sf"/>
</dbReference>
<dbReference type="CDD" id="cd19531">
    <property type="entry name" value="LCL_NRPS-like"/>
    <property type="match status" value="1"/>
</dbReference>
<protein>
    <submittedName>
        <fullName evidence="6">Amino acid adenylation protein</fullName>
    </submittedName>
</protein>